<dbReference type="SUPFAM" id="SSF48452">
    <property type="entry name" value="TPR-like"/>
    <property type="match status" value="1"/>
</dbReference>
<sequence length="340" mass="37460">MYKFCLLLLSLLMTPQAHAFDQQMLIKVFFNIVQVHTANNSNTDMGLGSGIIVADNRVLTNCHVLKKAETAWVSQGENTFSVEGVQINGHQDLCLLTTKDMPLKPAEIGSIKDLKTGTEVFAIGHSSGTLAPTTSRGQIKALYPFEGSQIIRSSARFSMGASGSGLFDDQGKLVGINTFKSFGRIAYFYAMPADWIKNLKTLPLQPIAPFSQKAFWEDSEHSPFFLQAAMPEIQNRWPDLLKISQSWIAAEPDNAEAWYEQGLAQEGLGLDEAARLSYEKTTTLNQRHSDALFHLGILASKRGDRTEVHKISIALADIGSDIAKEFNIATGCEQRPTDDC</sequence>
<dbReference type="GO" id="GO:0008233">
    <property type="term" value="F:peptidase activity"/>
    <property type="evidence" value="ECO:0007669"/>
    <property type="project" value="UniProtKB-KW"/>
</dbReference>
<proteinExistence type="predicted"/>
<protein>
    <submittedName>
        <fullName evidence="1">Putative serine protease HhoB</fullName>
    </submittedName>
</protein>
<evidence type="ECO:0000313" key="1">
    <source>
        <dbReference type="EMBL" id="OIR06687.1"/>
    </source>
</evidence>
<keyword evidence="1" id="KW-0378">Hydrolase</keyword>
<reference evidence="1" key="1">
    <citation type="submission" date="2016-10" db="EMBL/GenBank/DDBJ databases">
        <title>Sequence of Gallionella enrichment culture.</title>
        <authorList>
            <person name="Poehlein A."/>
            <person name="Muehling M."/>
            <person name="Daniel R."/>
        </authorList>
    </citation>
    <scope>NUCLEOTIDE SEQUENCE</scope>
</reference>
<dbReference type="InterPro" id="IPR011990">
    <property type="entry name" value="TPR-like_helical_dom_sf"/>
</dbReference>
<dbReference type="PANTHER" id="PTHR43019:SF23">
    <property type="entry name" value="PROTEASE DO-LIKE 5, CHLOROPLASTIC"/>
    <property type="match status" value="1"/>
</dbReference>
<organism evidence="1">
    <name type="scientific">mine drainage metagenome</name>
    <dbReference type="NCBI Taxonomy" id="410659"/>
    <lineage>
        <taxon>unclassified sequences</taxon>
        <taxon>metagenomes</taxon>
        <taxon>ecological metagenomes</taxon>
    </lineage>
</organism>
<comment type="caution">
    <text evidence="1">The sequence shown here is derived from an EMBL/GenBank/DDBJ whole genome shotgun (WGS) entry which is preliminary data.</text>
</comment>
<dbReference type="SUPFAM" id="SSF50494">
    <property type="entry name" value="Trypsin-like serine proteases"/>
    <property type="match status" value="1"/>
</dbReference>
<dbReference type="InterPro" id="IPR009003">
    <property type="entry name" value="Peptidase_S1_PA"/>
</dbReference>
<accession>A0A1J5SE49</accession>
<dbReference type="EMBL" id="MLJW01000042">
    <property type="protein sequence ID" value="OIR06687.1"/>
    <property type="molecule type" value="Genomic_DNA"/>
</dbReference>
<dbReference type="PANTHER" id="PTHR43019">
    <property type="entry name" value="SERINE ENDOPROTEASE DEGS"/>
    <property type="match status" value="1"/>
</dbReference>
<dbReference type="Pfam" id="PF13365">
    <property type="entry name" value="Trypsin_2"/>
    <property type="match status" value="1"/>
</dbReference>
<gene>
    <name evidence="1" type="primary">hhoB</name>
    <name evidence="1" type="ORF">GALL_112940</name>
</gene>
<name>A0A1J5SE49_9ZZZZ</name>
<dbReference type="AlphaFoldDB" id="A0A1J5SE49"/>
<dbReference type="InterPro" id="IPR043504">
    <property type="entry name" value="Peptidase_S1_PA_chymotrypsin"/>
</dbReference>
<dbReference type="Gene3D" id="2.40.10.10">
    <property type="entry name" value="Trypsin-like serine proteases"/>
    <property type="match status" value="2"/>
</dbReference>
<keyword evidence="1" id="KW-0645">Protease</keyword>
<dbReference type="GO" id="GO:0006508">
    <property type="term" value="P:proteolysis"/>
    <property type="evidence" value="ECO:0007669"/>
    <property type="project" value="UniProtKB-KW"/>
</dbReference>
<dbReference type="Gene3D" id="1.25.40.10">
    <property type="entry name" value="Tetratricopeptide repeat domain"/>
    <property type="match status" value="1"/>
</dbReference>